<reference evidence="2 3" key="1">
    <citation type="submission" date="2021-02" db="EMBL/GenBank/DDBJ databases">
        <title>Alicyclobacillus curvatus sp. nov. and Alicyclobacillus mengziensis sp. nov., two acidophilic bacteria isolated from acid mine drainage.</title>
        <authorList>
            <person name="Huang Y."/>
        </authorList>
    </citation>
    <scope>NUCLEOTIDE SEQUENCE [LARGE SCALE GENOMIC DNA]</scope>
    <source>
        <strain evidence="2 3">S30H14</strain>
    </source>
</reference>
<name>A0A9X7W3I0_9BACL</name>
<evidence type="ECO:0000313" key="3">
    <source>
        <dbReference type="Proteomes" id="UP000663505"/>
    </source>
</evidence>
<dbReference type="EMBL" id="CP071182">
    <property type="protein sequence ID" value="QSO48638.1"/>
    <property type="molecule type" value="Genomic_DNA"/>
</dbReference>
<accession>A0A9X7W3I0</accession>
<organism evidence="2 3">
    <name type="scientific">Alicyclobacillus mengziensis</name>
    <dbReference type="NCBI Taxonomy" id="2931921"/>
    <lineage>
        <taxon>Bacteria</taxon>
        <taxon>Bacillati</taxon>
        <taxon>Bacillota</taxon>
        <taxon>Bacilli</taxon>
        <taxon>Bacillales</taxon>
        <taxon>Alicyclobacillaceae</taxon>
        <taxon>Alicyclobacillus</taxon>
    </lineage>
</organism>
<keyword evidence="3" id="KW-1185">Reference proteome</keyword>
<dbReference type="AlphaFoldDB" id="A0A9X7W3I0"/>
<keyword evidence="1" id="KW-1133">Transmembrane helix</keyword>
<protein>
    <submittedName>
        <fullName evidence="2">Uncharacterized protein</fullName>
    </submittedName>
</protein>
<feature type="transmembrane region" description="Helical" evidence="1">
    <location>
        <begin position="119"/>
        <end position="137"/>
    </location>
</feature>
<dbReference type="RefSeq" id="WP_206657968.1">
    <property type="nucleotide sequence ID" value="NZ_CP071182.1"/>
</dbReference>
<proteinExistence type="predicted"/>
<feature type="transmembrane region" description="Helical" evidence="1">
    <location>
        <begin position="266"/>
        <end position="287"/>
    </location>
</feature>
<feature type="transmembrane region" description="Helical" evidence="1">
    <location>
        <begin position="38"/>
        <end position="59"/>
    </location>
</feature>
<gene>
    <name evidence="2" type="ORF">JZ786_06620</name>
</gene>
<feature type="transmembrane region" description="Helical" evidence="1">
    <location>
        <begin position="157"/>
        <end position="178"/>
    </location>
</feature>
<feature type="transmembrane region" description="Helical" evidence="1">
    <location>
        <begin position="293"/>
        <end position="314"/>
    </location>
</feature>
<keyword evidence="1" id="KW-0472">Membrane</keyword>
<dbReference type="KEGG" id="afx:JZ786_06620"/>
<dbReference type="Proteomes" id="UP000663505">
    <property type="component" value="Chromosome"/>
</dbReference>
<sequence>MFLWELFVNVHAHFNVAIMLALTGRFNESIQELSAGGTYWILLYGTVFCYALLASYRLAVETNQLFTLAMDEDIPIEIFKINALQFNFFNKRSPWVAAIWSLLMPGLGGMCNRKLTSSVFALGWWIAIVYFSHMLPATVYTLTGRFHQATTILNVEWILFLPSMYGFAFYNAYVSMVAQNEVFAQQQSKFLKAIYQRSCFPFQVEGQSQVRIVATFEHSLMLEQAIVRIRRRGVSRDRIYAIPLANTNECDFAPLDFIHRSDESSLLDIPAIVAALFCVLGRIYGFVLQGGPVLWGLIGFSGGLILGVSIKVTVAKRMASKRKERSKTEVVLMIDCEEALASQVEQILWHHHAFGVTKIGLD</sequence>
<evidence type="ECO:0000313" key="2">
    <source>
        <dbReference type="EMBL" id="QSO48638.1"/>
    </source>
</evidence>
<evidence type="ECO:0000256" key="1">
    <source>
        <dbReference type="SAM" id="Phobius"/>
    </source>
</evidence>
<keyword evidence="1" id="KW-0812">Transmembrane</keyword>